<dbReference type="Proteomes" id="UP001149163">
    <property type="component" value="Unassembled WGS sequence"/>
</dbReference>
<dbReference type="RefSeq" id="XP_056540838.1">
    <property type="nucleotide sequence ID" value="XM_056691073.1"/>
</dbReference>
<feature type="region of interest" description="Disordered" evidence="1">
    <location>
        <begin position="1"/>
        <end position="44"/>
    </location>
</feature>
<comment type="caution">
    <text evidence="2">The sequence shown here is derived from an EMBL/GenBank/DDBJ whole genome shotgun (WGS) entry which is preliminary data.</text>
</comment>
<organism evidence="2 3">
    <name type="scientific">Penicillium canariense</name>
    <dbReference type="NCBI Taxonomy" id="189055"/>
    <lineage>
        <taxon>Eukaryota</taxon>
        <taxon>Fungi</taxon>
        <taxon>Dikarya</taxon>
        <taxon>Ascomycota</taxon>
        <taxon>Pezizomycotina</taxon>
        <taxon>Eurotiomycetes</taxon>
        <taxon>Eurotiomycetidae</taxon>
        <taxon>Eurotiales</taxon>
        <taxon>Aspergillaceae</taxon>
        <taxon>Penicillium</taxon>
    </lineage>
</organism>
<name>A0A9W9HZE2_9EURO</name>
<dbReference type="GeneID" id="81430249"/>
<accession>A0A9W9HZE2</accession>
<evidence type="ECO:0000313" key="2">
    <source>
        <dbReference type="EMBL" id="KAJ5157849.1"/>
    </source>
</evidence>
<reference evidence="2" key="1">
    <citation type="submission" date="2022-11" db="EMBL/GenBank/DDBJ databases">
        <authorList>
            <person name="Petersen C."/>
        </authorList>
    </citation>
    <scope>NUCLEOTIDE SEQUENCE</scope>
    <source>
        <strain evidence="2">IBT 26290</strain>
    </source>
</reference>
<evidence type="ECO:0000256" key="1">
    <source>
        <dbReference type="SAM" id="MobiDB-lite"/>
    </source>
</evidence>
<proteinExistence type="predicted"/>
<reference evidence="2" key="2">
    <citation type="journal article" date="2023" name="IMA Fungus">
        <title>Comparative genomic study of the Penicillium genus elucidates a diverse pangenome and 15 lateral gene transfer events.</title>
        <authorList>
            <person name="Petersen C."/>
            <person name="Sorensen T."/>
            <person name="Nielsen M.R."/>
            <person name="Sondergaard T.E."/>
            <person name="Sorensen J.L."/>
            <person name="Fitzpatrick D.A."/>
            <person name="Frisvad J.C."/>
            <person name="Nielsen K.L."/>
        </authorList>
    </citation>
    <scope>NUCLEOTIDE SEQUENCE</scope>
    <source>
        <strain evidence="2">IBT 26290</strain>
    </source>
</reference>
<evidence type="ECO:0000313" key="3">
    <source>
        <dbReference type="Proteomes" id="UP001149163"/>
    </source>
</evidence>
<protein>
    <submittedName>
        <fullName evidence="2">Uncharacterized protein</fullName>
    </submittedName>
</protein>
<keyword evidence="3" id="KW-1185">Reference proteome</keyword>
<feature type="compositionally biased region" description="Basic and acidic residues" evidence="1">
    <location>
        <begin position="15"/>
        <end position="27"/>
    </location>
</feature>
<gene>
    <name evidence="2" type="ORF">N7482_008949</name>
</gene>
<dbReference type="EMBL" id="JAPQKN010000006">
    <property type="protein sequence ID" value="KAJ5157849.1"/>
    <property type="molecule type" value="Genomic_DNA"/>
</dbReference>
<dbReference type="AlphaFoldDB" id="A0A9W9HZE2"/>
<sequence>MRGSAIAHPNTHGTQESHSRDSERAVPEDIDVATPVAEDEAGEDVDAGCEVIEGVEDELVAVFDRVPPPVLDEVLPAEALVVCAPPVVAVSVVADTPVVMIGPPGFSDVIFGSGLPVNIVVSKTHTPPMHVYPT</sequence>